<protein>
    <submittedName>
        <fullName evidence="8">Osmoprotectant transport system permease protein</fullName>
    </submittedName>
</protein>
<evidence type="ECO:0000256" key="3">
    <source>
        <dbReference type="ARBA" id="ARBA00022692"/>
    </source>
</evidence>
<dbReference type="CDD" id="cd06261">
    <property type="entry name" value="TM_PBP2"/>
    <property type="match status" value="1"/>
</dbReference>
<evidence type="ECO:0000313" key="8">
    <source>
        <dbReference type="EMBL" id="MDR6223710.1"/>
    </source>
</evidence>
<evidence type="ECO:0000256" key="6">
    <source>
        <dbReference type="RuleBase" id="RU363032"/>
    </source>
</evidence>
<dbReference type="Proteomes" id="UP001185015">
    <property type="component" value="Unassembled WGS sequence"/>
</dbReference>
<comment type="subcellular location">
    <subcellularLocation>
        <location evidence="6">Cell membrane</location>
        <topology evidence="6">Multi-pass membrane protein</topology>
    </subcellularLocation>
    <subcellularLocation>
        <location evidence="1">Membrane</location>
        <topology evidence="1">Multi-pass membrane protein</topology>
    </subcellularLocation>
</comment>
<dbReference type="GO" id="GO:0005886">
    <property type="term" value="C:plasma membrane"/>
    <property type="evidence" value="ECO:0007669"/>
    <property type="project" value="UniProtKB-SubCell"/>
</dbReference>
<dbReference type="GO" id="GO:0055085">
    <property type="term" value="P:transmembrane transport"/>
    <property type="evidence" value="ECO:0007669"/>
    <property type="project" value="InterPro"/>
</dbReference>
<dbReference type="PROSITE" id="PS50928">
    <property type="entry name" value="ABC_TM1"/>
    <property type="match status" value="1"/>
</dbReference>
<keyword evidence="9" id="KW-1185">Reference proteome</keyword>
<dbReference type="InterPro" id="IPR000515">
    <property type="entry name" value="MetI-like"/>
</dbReference>
<evidence type="ECO:0000256" key="1">
    <source>
        <dbReference type="ARBA" id="ARBA00004141"/>
    </source>
</evidence>
<organism evidence="8 9">
    <name type="scientific">Methanococcoides alaskense</name>
    <dbReference type="NCBI Taxonomy" id="325778"/>
    <lineage>
        <taxon>Archaea</taxon>
        <taxon>Methanobacteriati</taxon>
        <taxon>Methanobacteriota</taxon>
        <taxon>Stenosarchaea group</taxon>
        <taxon>Methanomicrobia</taxon>
        <taxon>Methanosarcinales</taxon>
        <taxon>Methanosarcinaceae</taxon>
        <taxon>Methanococcoides</taxon>
    </lineage>
</organism>
<dbReference type="PANTHER" id="PTHR30177">
    <property type="entry name" value="GLYCINE BETAINE/L-PROLINE TRANSPORT SYSTEM PERMEASE PROTEIN PROW"/>
    <property type="match status" value="1"/>
</dbReference>
<dbReference type="GO" id="GO:0031460">
    <property type="term" value="P:glycine betaine transport"/>
    <property type="evidence" value="ECO:0007669"/>
    <property type="project" value="TreeGrafter"/>
</dbReference>
<comment type="similarity">
    <text evidence="6">Belongs to the binding-protein-dependent transport system permease family.</text>
</comment>
<keyword evidence="5 6" id="KW-0472">Membrane</keyword>
<dbReference type="AlphaFoldDB" id="A0AA90U0Q6"/>
<proteinExistence type="inferred from homology"/>
<feature type="domain" description="ABC transmembrane type-1" evidence="7">
    <location>
        <begin position="29"/>
        <end position="208"/>
    </location>
</feature>
<reference evidence="8 9" key="1">
    <citation type="submission" date="2023-07" db="EMBL/GenBank/DDBJ databases">
        <title>Genomic Encyclopedia of Type Strains, Phase IV (KMG-IV): sequencing the most valuable type-strain genomes for metagenomic binning, comparative biology and taxonomic classification.</title>
        <authorList>
            <person name="Goeker M."/>
        </authorList>
    </citation>
    <scope>NUCLEOTIDE SEQUENCE [LARGE SCALE GENOMIC DNA]</scope>
    <source>
        <strain evidence="8 9">DSM 17273</strain>
    </source>
</reference>
<dbReference type="EMBL" id="JAVDQI010000011">
    <property type="protein sequence ID" value="MDR6223710.1"/>
    <property type="molecule type" value="Genomic_DNA"/>
</dbReference>
<keyword evidence="2 6" id="KW-0813">Transport</keyword>
<comment type="caution">
    <text evidence="8">The sequence shown here is derived from an EMBL/GenBank/DDBJ whole genome shotgun (WGS) entry which is preliminary data.</text>
</comment>
<keyword evidence="4 6" id="KW-1133">Transmembrane helix</keyword>
<dbReference type="PRINTS" id="PR00303">
    <property type="entry name" value="SECYTRNLCASE"/>
</dbReference>
<dbReference type="Gene3D" id="1.10.3720.10">
    <property type="entry name" value="MetI-like"/>
    <property type="match status" value="1"/>
</dbReference>
<feature type="transmembrane region" description="Helical" evidence="6">
    <location>
        <begin position="187"/>
        <end position="208"/>
    </location>
</feature>
<evidence type="ECO:0000313" key="9">
    <source>
        <dbReference type="Proteomes" id="UP001185015"/>
    </source>
</evidence>
<name>A0AA90U0Q6_9EURY</name>
<dbReference type="PANTHER" id="PTHR30177:SF4">
    <property type="entry name" value="OSMOPROTECTANT IMPORT PERMEASE PROTEIN OSMW"/>
    <property type="match status" value="1"/>
</dbReference>
<gene>
    <name evidence="8" type="ORF">J2750_002186</name>
</gene>
<keyword evidence="3 6" id="KW-0812">Transmembrane</keyword>
<evidence type="ECO:0000256" key="4">
    <source>
        <dbReference type="ARBA" id="ARBA00022989"/>
    </source>
</evidence>
<dbReference type="InterPro" id="IPR035906">
    <property type="entry name" value="MetI-like_sf"/>
</dbReference>
<dbReference type="Pfam" id="PF00528">
    <property type="entry name" value="BPD_transp_1"/>
    <property type="match status" value="1"/>
</dbReference>
<evidence type="ECO:0000259" key="7">
    <source>
        <dbReference type="PROSITE" id="PS50928"/>
    </source>
</evidence>
<feature type="transmembrane region" description="Helical" evidence="6">
    <location>
        <begin position="154"/>
        <end position="181"/>
    </location>
</feature>
<accession>A0AA90U0Q6</accession>
<sequence length="222" mass="24248">MDKEHKGVDSLLLSDLIEVWETNSLTLRTIEHLTMFGIAIVLASIIGVFLGLFLYSRPKIAHPMLNLLNLVETIPDIPLLVLLLPIFGLGKEPTIVASVLYSLLPITRNTYTGLKEVDLKYVDIARAMGLSEKDILFKVRIPLSLPMIVGGLRIALVFTMGVVTLGGLIAAGGLGAALIAGIQLYKINTILVVGFWTGLLAVIFDGLAGMIEKRLQRRYGIW</sequence>
<feature type="transmembrane region" description="Helical" evidence="6">
    <location>
        <begin position="33"/>
        <end position="55"/>
    </location>
</feature>
<dbReference type="InterPro" id="IPR051204">
    <property type="entry name" value="ABC_transp_perm/SBD"/>
</dbReference>
<evidence type="ECO:0000256" key="5">
    <source>
        <dbReference type="ARBA" id="ARBA00023136"/>
    </source>
</evidence>
<dbReference type="RefSeq" id="WP_270095466.1">
    <property type="nucleotide sequence ID" value="NZ_JAQFFK010000001.1"/>
</dbReference>
<evidence type="ECO:0000256" key="2">
    <source>
        <dbReference type="ARBA" id="ARBA00022448"/>
    </source>
</evidence>
<dbReference type="SUPFAM" id="SSF161098">
    <property type="entry name" value="MetI-like"/>
    <property type="match status" value="1"/>
</dbReference>